<dbReference type="EMBL" id="CP061800">
    <property type="protein sequence ID" value="QTA88800.1"/>
    <property type="molecule type" value="Genomic_DNA"/>
</dbReference>
<dbReference type="Proteomes" id="UP000663722">
    <property type="component" value="Chromosome"/>
</dbReference>
<dbReference type="KEGG" id="dmm:dnm_048470"/>
<accession>A0A975GPH2</accession>
<name>A0A975GPH2_9BACT</name>
<keyword evidence="2" id="KW-1185">Reference proteome</keyword>
<evidence type="ECO:0000313" key="1">
    <source>
        <dbReference type="EMBL" id="QTA88800.1"/>
    </source>
</evidence>
<sequence length="61" mass="6819">MEIFYLAVKRDPYYRRCNLSVTAPASQYVSGVCLGMRMEIASTDYFCPGYTASVPGPKDDL</sequence>
<organism evidence="1 2">
    <name type="scientific">Desulfonema magnum</name>
    <dbReference type="NCBI Taxonomy" id="45655"/>
    <lineage>
        <taxon>Bacteria</taxon>
        <taxon>Pseudomonadati</taxon>
        <taxon>Thermodesulfobacteriota</taxon>
        <taxon>Desulfobacteria</taxon>
        <taxon>Desulfobacterales</taxon>
        <taxon>Desulfococcaceae</taxon>
        <taxon>Desulfonema</taxon>
    </lineage>
</organism>
<proteinExistence type="predicted"/>
<dbReference type="AlphaFoldDB" id="A0A975GPH2"/>
<gene>
    <name evidence="1" type="ORF">dnm_048470</name>
</gene>
<protein>
    <submittedName>
        <fullName evidence="1">Uncharacterized protein</fullName>
    </submittedName>
</protein>
<reference evidence="1" key="1">
    <citation type="journal article" date="2021" name="Microb. Physiol.">
        <title>Proteogenomic Insights into the Physiology of Marine, Sulfate-Reducing, Filamentous Desulfonema limicola and Desulfonema magnum.</title>
        <authorList>
            <person name="Schnaars V."/>
            <person name="Wohlbrand L."/>
            <person name="Scheve S."/>
            <person name="Hinrichs C."/>
            <person name="Reinhardt R."/>
            <person name="Rabus R."/>
        </authorList>
    </citation>
    <scope>NUCLEOTIDE SEQUENCE</scope>
    <source>
        <strain evidence="1">4be13</strain>
    </source>
</reference>
<evidence type="ECO:0000313" key="2">
    <source>
        <dbReference type="Proteomes" id="UP000663722"/>
    </source>
</evidence>